<comment type="caution">
    <text evidence="11">The sequence shown here is derived from an EMBL/GenBank/DDBJ whole genome shotgun (WGS) entry which is preliminary data.</text>
</comment>
<comment type="catalytic activity">
    <reaction evidence="7">
        <text>adenosine + H2O + H(+) = inosine + NH4(+)</text>
        <dbReference type="Rhea" id="RHEA:24408"/>
        <dbReference type="ChEBI" id="CHEBI:15377"/>
        <dbReference type="ChEBI" id="CHEBI:15378"/>
        <dbReference type="ChEBI" id="CHEBI:16335"/>
        <dbReference type="ChEBI" id="CHEBI:17596"/>
        <dbReference type="ChEBI" id="CHEBI:28938"/>
        <dbReference type="EC" id="3.5.4.4"/>
    </reaction>
    <physiologicalReaction direction="left-to-right" evidence="7">
        <dbReference type="Rhea" id="RHEA:24409"/>
    </physiologicalReaction>
</comment>
<dbReference type="Pfam" id="PF02578">
    <property type="entry name" value="Cu-oxidase_4"/>
    <property type="match status" value="1"/>
</dbReference>
<dbReference type="CDD" id="cd16833">
    <property type="entry name" value="YfiH"/>
    <property type="match status" value="1"/>
</dbReference>
<comment type="catalytic activity">
    <reaction evidence="1">
        <text>inosine + phosphate = alpha-D-ribose 1-phosphate + hypoxanthine</text>
        <dbReference type="Rhea" id="RHEA:27646"/>
        <dbReference type="ChEBI" id="CHEBI:17368"/>
        <dbReference type="ChEBI" id="CHEBI:17596"/>
        <dbReference type="ChEBI" id="CHEBI:43474"/>
        <dbReference type="ChEBI" id="CHEBI:57720"/>
        <dbReference type="EC" id="2.4.2.1"/>
    </reaction>
    <physiologicalReaction direction="left-to-right" evidence="1">
        <dbReference type="Rhea" id="RHEA:27647"/>
    </physiologicalReaction>
</comment>
<dbReference type="EMBL" id="DRBS01000209">
    <property type="protein sequence ID" value="HDD44282.1"/>
    <property type="molecule type" value="Genomic_DNA"/>
</dbReference>
<keyword evidence="6" id="KW-0862">Zinc</keyword>
<keyword evidence="3" id="KW-0808">Transferase</keyword>
<dbReference type="InterPro" id="IPR003730">
    <property type="entry name" value="Cu_polyphenol_OxRdtase"/>
</dbReference>
<dbReference type="GO" id="GO:0016787">
    <property type="term" value="F:hydrolase activity"/>
    <property type="evidence" value="ECO:0007669"/>
    <property type="project" value="UniProtKB-KW"/>
</dbReference>
<dbReference type="SUPFAM" id="SSF64438">
    <property type="entry name" value="CNF1/YfiH-like putative cysteine hydrolases"/>
    <property type="match status" value="1"/>
</dbReference>
<keyword evidence="5" id="KW-0378">Hydrolase</keyword>
<dbReference type="NCBIfam" id="TIGR00726">
    <property type="entry name" value="peptidoglycan editing factor PgeF"/>
    <property type="match status" value="1"/>
</dbReference>
<proteinExistence type="inferred from homology"/>
<evidence type="ECO:0000256" key="3">
    <source>
        <dbReference type="ARBA" id="ARBA00022679"/>
    </source>
</evidence>
<dbReference type="PANTHER" id="PTHR30616">
    <property type="entry name" value="UNCHARACTERIZED PROTEIN YFIH"/>
    <property type="match status" value="1"/>
</dbReference>
<organism evidence="11">
    <name type="scientific">Desulfofervidus auxilii</name>
    <dbReference type="NCBI Taxonomy" id="1621989"/>
    <lineage>
        <taxon>Bacteria</taxon>
        <taxon>Pseudomonadati</taxon>
        <taxon>Thermodesulfobacteriota</taxon>
        <taxon>Candidatus Desulfofervidia</taxon>
        <taxon>Candidatus Desulfofervidales</taxon>
        <taxon>Candidatus Desulfofervidaceae</taxon>
        <taxon>Candidatus Desulfofervidus</taxon>
    </lineage>
</organism>
<dbReference type="Proteomes" id="UP000886289">
    <property type="component" value="Unassembled WGS sequence"/>
</dbReference>
<comment type="catalytic activity">
    <reaction evidence="8">
        <text>adenosine + phosphate = alpha-D-ribose 1-phosphate + adenine</text>
        <dbReference type="Rhea" id="RHEA:27642"/>
        <dbReference type="ChEBI" id="CHEBI:16335"/>
        <dbReference type="ChEBI" id="CHEBI:16708"/>
        <dbReference type="ChEBI" id="CHEBI:43474"/>
        <dbReference type="ChEBI" id="CHEBI:57720"/>
        <dbReference type="EC" id="2.4.2.1"/>
    </reaction>
    <physiologicalReaction direction="left-to-right" evidence="8">
        <dbReference type="Rhea" id="RHEA:27643"/>
    </physiologicalReaction>
</comment>
<gene>
    <name evidence="11" type="primary">pgeF</name>
    <name evidence="11" type="ORF">ENG63_05415</name>
</gene>
<dbReference type="Gene3D" id="3.60.140.10">
    <property type="entry name" value="CNF1/YfiH-like putative cysteine hydrolases"/>
    <property type="match status" value="1"/>
</dbReference>
<dbReference type="GO" id="GO:0005507">
    <property type="term" value="F:copper ion binding"/>
    <property type="evidence" value="ECO:0007669"/>
    <property type="project" value="TreeGrafter"/>
</dbReference>
<sequence>MLYKKGKLPFFQFSNLSHFSFLKHAIFTRLGGYSHGRYASLNISYEVGDEPEIVKKNLFLIKNLFAAKNIVWSEQIHSNKVFVVEKDQKSPVKGYDALITNLPKIMLLIKLADCQGILLCDPVHKIIAAIHCGWRGNVVNVIENTIKTMQNKFNTSPRDIWAGISPSLGPCCGEFKDYKTLLPKDFWQYKINNCYFDWWTISKKQLIAAGVPEKQIEIANICTVCDRRFFSYRRDGKKTGRFAVVIMLKDVS</sequence>
<comment type="catalytic activity">
    <reaction evidence="9">
        <text>S-methyl-5'-thioadenosine + phosphate = 5-(methylsulfanyl)-alpha-D-ribose 1-phosphate + adenine</text>
        <dbReference type="Rhea" id="RHEA:11852"/>
        <dbReference type="ChEBI" id="CHEBI:16708"/>
        <dbReference type="ChEBI" id="CHEBI:17509"/>
        <dbReference type="ChEBI" id="CHEBI:43474"/>
        <dbReference type="ChEBI" id="CHEBI:58533"/>
        <dbReference type="EC" id="2.4.2.28"/>
    </reaction>
    <physiologicalReaction direction="left-to-right" evidence="9">
        <dbReference type="Rhea" id="RHEA:11853"/>
    </physiologicalReaction>
</comment>
<evidence type="ECO:0000256" key="4">
    <source>
        <dbReference type="ARBA" id="ARBA00022723"/>
    </source>
</evidence>
<dbReference type="InterPro" id="IPR038371">
    <property type="entry name" value="Cu_polyphenol_OxRdtase_sf"/>
</dbReference>
<evidence type="ECO:0000256" key="7">
    <source>
        <dbReference type="ARBA" id="ARBA00047989"/>
    </source>
</evidence>
<keyword evidence="4" id="KW-0479">Metal-binding</keyword>
<dbReference type="PANTHER" id="PTHR30616:SF2">
    <property type="entry name" value="PURINE NUCLEOSIDE PHOSPHORYLASE LACC1"/>
    <property type="match status" value="1"/>
</dbReference>
<evidence type="ECO:0000256" key="1">
    <source>
        <dbReference type="ARBA" id="ARBA00000553"/>
    </source>
</evidence>
<dbReference type="GO" id="GO:0017061">
    <property type="term" value="F:S-methyl-5-thioadenosine phosphorylase activity"/>
    <property type="evidence" value="ECO:0007669"/>
    <property type="project" value="UniProtKB-EC"/>
</dbReference>
<evidence type="ECO:0000256" key="2">
    <source>
        <dbReference type="ARBA" id="ARBA00007353"/>
    </source>
</evidence>
<evidence type="ECO:0000256" key="5">
    <source>
        <dbReference type="ARBA" id="ARBA00022801"/>
    </source>
</evidence>
<evidence type="ECO:0000256" key="8">
    <source>
        <dbReference type="ARBA" id="ARBA00048968"/>
    </source>
</evidence>
<dbReference type="InterPro" id="IPR011324">
    <property type="entry name" value="Cytotoxic_necrot_fac-like_cat"/>
</dbReference>
<dbReference type="AlphaFoldDB" id="A0A7C0U2W7"/>
<comment type="similarity">
    <text evidence="2 10">Belongs to the purine nucleoside phosphorylase YfiH/LACC1 family.</text>
</comment>
<protein>
    <recommendedName>
        <fullName evidence="10">Purine nucleoside phosphorylase</fullName>
    </recommendedName>
</protein>
<evidence type="ECO:0000313" key="11">
    <source>
        <dbReference type="EMBL" id="HDD44282.1"/>
    </source>
</evidence>
<evidence type="ECO:0000256" key="9">
    <source>
        <dbReference type="ARBA" id="ARBA00049893"/>
    </source>
</evidence>
<reference evidence="11" key="1">
    <citation type="journal article" date="2020" name="mSystems">
        <title>Genome- and Community-Level Interaction Insights into Carbon Utilization and Element Cycling Functions of Hydrothermarchaeota in Hydrothermal Sediment.</title>
        <authorList>
            <person name="Zhou Z."/>
            <person name="Liu Y."/>
            <person name="Xu W."/>
            <person name="Pan J."/>
            <person name="Luo Z.H."/>
            <person name="Li M."/>
        </authorList>
    </citation>
    <scope>NUCLEOTIDE SEQUENCE [LARGE SCALE GENOMIC DNA]</scope>
    <source>
        <strain evidence="11">HyVt-233</strain>
    </source>
</reference>
<name>A0A7C0U2W7_DESA2</name>
<evidence type="ECO:0000256" key="10">
    <source>
        <dbReference type="RuleBase" id="RU361274"/>
    </source>
</evidence>
<evidence type="ECO:0000256" key="6">
    <source>
        <dbReference type="ARBA" id="ARBA00022833"/>
    </source>
</evidence>
<accession>A0A7C0U2W7</accession>